<dbReference type="OMA" id="THQGFSI"/>
<keyword evidence="1" id="KW-1133">Transmembrane helix</keyword>
<dbReference type="Proteomes" id="UP000026915">
    <property type="component" value="Chromosome 3"/>
</dbReference>
<feature type="transmembrane region" description="Helical" evidence="1">
    <location>
        <begin position="44"/>
        <end position="67"/>
    </location>
</feature>
<keyword evidence="3" id="KW-1185">Reference proteome</keyword>
<keyword evidence="1" id="KW-0812">Transmembrane</keyword>
<reference evidence="2 3" key="1">
    <citation type="journal article" date="2013" name="Genome Biol.">
        <title>The genome sequence of the most widely cultivated cacao type and its use to identify candidate genes regulating pod color.</title>
        <authorList>
            <person name="Motamayor J.C."/>
            <person name="Mockaitis K."/>
            <person name="Schmutz J."/>
            <person name="Haiminen N."/>
            <person name="Iii D.L."/>
            <person name="Cornejo O."/>
            <person name="Findley S.D."/>
            <person name="Zheng P."/>
            <person name="Utro F."/>
            <person name="Royaert S."/>
            <person name="Saski C."/>
            <person name="Jenkins J."/>
            <person name="Podicheti R."/>
            <person name="Zhao M."/>
            <person name="Scheffler B.E."/>
            <person name="Stack J.C."/>
            <person name="Feltus F.A."/>
            <person name="Mustiga G.M."/>
            <person name="Amores F."/>
            <person name="Phillips W."/>
            <person name="Marelli J.P."/>
            <person name="May G.D."/>
            <person name="Shapiro H."/>
            <person name="Ma J."/>
            <person name="Bustamante C.D."/>
            <person name="Schnell R.J."/>
            <person name="Main D."/>
            <person name="Gilbert D."/>
            <person name="Parida L."/>
            <person name="Kuhn D.N."/>
        </authorList>
    </citation>
    <scope>NUCLEOTIDE SEQUENCE [LARGE SCALE GENOMIC DNA]</scope>
    <source>
        <strain evidence="3">cv. Matina 1-6</strain>
    </source>
</reference>
<keyword evidence="1" id="KW-0472">Membrane</keyword>
<gene>
    <name evidence="2" type="ORF">TCM_015824</name>
</gene>
<feature type="transmembrane region" description="Helical" evidence="1">
    <location>
        <begin position="88"/>
        <end position="115"/>
    </location>
</feature>
<dbReference type="InParanoid" id="A0A061G2U3"/>
<dbReference type="EMBL" id="CM001881">
    <property type="protein sequence ID" value="EOY24150.1"/>
    <property type="molecule type" value="Genomic_DNA"/>
</dbReference>
<accession>A0A061G2U3</accession>
<protein>
    <submittedName>
        <fullName evidence="2">Uncharacterized protein</fullName>
    </submittedName>
</protein>
<organism evidence="2 3">
    <name type="scientific">Theobroma cacao</name>
    <name type="common">Cacao</name>
    <name type="synonym">Cocoa</name>
    <dbReference type="NCBI Taxonomy" id="3641"/>
    <lineage>
        <taxon>Eukaryota</taxon>
        <taxon>Viridiplantae</taxon>
        <taxon>Streptophyta</taxon>
        <taxon>Embryophyta</taxon>
        <taxon>Tracheophyta</taxon>
        <taxon>Spermatophyta</taxon>
        <taxon>Magnoliopsida</taxon>
        <taxon>eudicotyledons</taxon>
        <taxon>Gunneridae</taxon>
        <taxon>Pentapetalae</taxon>
        <taxon>rosids</taxon>
        <taxon>malvids</taxon>
        <taxon>Malvales</taxon>
        <taxon>Malvaceae</taxon>
        <taxon>Byttnerioideae</taxon>
        <taxon>Theobroma</taxon>
    </lineage>
</organism>
<evidence type="ECO:0000313" key="3">
    <source>
        <dbReference type="Proteomes" id="UP000026915"/>
    </source>
</evidence>
<sequence>MVLHVDLRYVLPPFMNLLFFLLQTNPDKPWSPMAIAELVLDSPYLVLNLILSLFALFLLLFFFYVSFQLPVTVTFGPLLLRAQDFSIALLLSVVAAFLLQPSLFWLFFLLVIITYL</sequence>
<name>A0A061G2U3_THECC</name>
<feature type="transmembrane region" description="Helical" evidence="1">
    <location>
        <begin position="7"/>
        <end position="24"/>
    </location>
</feature>
<dbReference type="Gramene" id="EOY24150">
    <property type="protein sequence ID" value="EOY24150"/>
    <property type="gene ID" value="TCM_015824"/>
</dbReference>
<dbReference type="HOGENOM" id="CLU_2101335_0_0_1"/>
<dbReference type="AlphaFoldDB" id="A0A061G2U3"/>
<evidence type="ECO:0000256" key="1">
    <source>
        <dbReference type="SAM" id="Phobius"/>
    </source>
</evidence>
<evidence type="ECO:0000313" key="2">
    <source>
        <dbReference type="EMBL" id="EOY24150.1"/>
    </source>
</evidence>
<proteinExistence type="predicted"/>